<evidence type="ECO:0000256" key="13">
    <source>
        <dbReference type="ARBA" id="ARBA00046086"/>
    </source>
</evidence>
<dbReference type="InterPro" id="IPR010666">
    <property type="entry name" value="Znf_GRF"/>
</dbReference>
<dbReference type="InterPro" id="IPR041370">
    <property type="entry name" value="Mlase_EEF1AKMT1/ZCCHC4"/>
</dbReference>
<dbReference type="Pfam" id="PF10237">
    <property type="entry name" value="N6-adenineMlase"/>
    <property type="match status" value="1"/>
</dbReference>
<evidence type="ECO:0000313" key="17">
    <source>
        <dbReference type="EMBL" id="CAI9554204.1"/>
    </source>
</evidence>
<dbReference type="Proteomes" id="UP001162483">
    <property type="component" value="Unassembled WGS sequence"/>
</dbReference>
<evidence type="ECO:0000256" key="6">
    <source>
        <dbReference type="ARBA" id="ARBA00022679"/>
    </source>
</evidence>
<evidence type="ECO:0000256" key="9">
    <source>
        <dbReference type="ARBA" id="ARBA00022771"/>
    </source>
</evidence>
<keyword evidence="8" id="KW-0479">Metal-binding</keyword>
<evidence type="ECO:0000256" key="11">
    <source>
        <dbReference type="ARBA" id="ARBA00023242"/>
    </source>
</evidence>
<evidence type="ECO:0000256" key="3">
    <source>
        <dbReference type="ARBA" id="ARBA00008246"/>
    </source>
</evidence>
<dbReference type="PROSITE" id="PS00092">
    <property type="entry name" value="N6_MTASE"/>
    <property type="match status" value="1"/>
</dbReference>
<dbReference type="PANTHER" id="PTHR13493">
    <property type="entry name" value="ZINC FINGER CCHC DOMAIN-CONTAINING"/>
    <property type="match status" value="1"/>
</dbReference>
<keyword evidence="18" id="KW-1185">Reference proteome</keyword>
<comment type="similarity">
    <text evidence="3">Belongs to the ZCCHC4 family.</text>
</comment>
<proteinExistence type="inferred from homology"/>
<name>A0ABN9C2G2_9NEOB</name>
<accession>A0ABN9C2G2</accession>
<dbReference type="PANTHER" id="PTHR13493:SF3">
    <property type="entry name" value="RRNA N6-ADENOSINE-METHYLTRANSFERASE ZCCHC4"/>
    <property type="match status" value="1"/>
</dbReference>
<comment type="subcellular location">
    <subcellularLocation>
        <location evidence="1">Cytoplasm</location>
    </subcellularLocation>
    <subcellularLocation>
        <location evidence="2">Nucleus</location>
        <location evidence="2">Nucleolus</location>
    </subcellularLocation>
</comment>
<keyword evidence="4" id="KW-0963">Cytoplasm</keyword>
<evidence type="ECO:0000256" key="4">
    <source>
        <dbReference type="ARBA" id="ARBA00022490"/>
    </source>
</evidence>
<evidence type="ECO:0000256" key="7">
    <source>
        <dbReference type="ARBA" id="ARBA00022691"/>
    </source>
</evidence>
<organism evidence="17 18">
    <name type="scientific">Staurois parvus</name>
    <dbReference type="NCBI Taxonomy" id="386267"/>
    <lineage>
        <taxon>Eukaryota</taxon>
        <taxon>Metazoa</taxon>
        <taxon>Chordata</taxon>
        <taxon>Craniata</taxon>
        <taxon>Vertebrata</taxon>
        <taxon>Euteleostomi</taxon>
        <taxon>Amphibia</taxon>
        <taxon>Batrachia</taxon>
        <taxon>Anura</taxon>
        <taxon>Neobatrachia</taxon>
        <taxon>Ranoidea</taxon>
        <taxon>Ranidae</taxon>
        <taxon>Staurois</taxon>
    </lineage>
</organism>
<dbReference type="InterPro" id="IPR039846">
    <property type="entry name" value="ZCCHC4"/>
</dbReference>
<evidence type="ECO:0000256" key="14">
    <source>
        <dbReference type="ARBA" id="ARBA00049767"/>
    </source>
</evidence>
<evidence type="ECO:0000313" key="18">
    <source>
        <dbReference type="Proteomes" id="UP001162483"/>
    </source>
</evidence>
<evidence type="ECO:0000256" key="12">
    <source>
        <dbReference type="ARBA" id="ARBA00032078"/>
    </source>
</evidence>
<gene>
    <name evidence="17" type="ORF">SPARVUS_LOCUS4178800</name>
</gene>
<keyword evidence="7" id="KW-0949">S-adenosyl-L-methionine</keyword>
<dbReference type="EMBL" id="CATNWA010007501">
    <property type="protein sequence ID" value="CAI9554204.1"/>
    <property type="molecule type" value="Genomic_DNA"/>
</dbReference>
<keyword evidence="9 15" id="KW-0863">Zinc-finger</keyword>
<evidence type="ECO:0000256" key="2">
    <source>
        <dbReference type="ARBA" id="ARBA00004604"/>
    </source>
</evidence>
<comment type="function">
    <text evidence="13">rRNA N6-methyltransferase that specifically methylates the adenine in position 4220 of 28S rRNA. N6-methylation of adenine(4220) in 28S rRNA is required for translation.</text>
</comment>
<evidence type="ECO:0000256" key="1">
    <source>
        <dbReference type="ARBA" id="ARBA00004496"/>
    </source>
</evidence>
<evidence type="ECO:0000256" key="10">
    <source>
        <dbReference type="ARBA" id="ARBA00022833"/>
    </source>
</evidence>
<reference evidence="17" key="1">
    <citation type="submission" date="2023-05" db="EMBL/GenBank/DDBJ databases">
        <authorList>
            <person name="Stuckert A."/>
        </authorList>
    </citation>
    <scope>NUCLEOTIDE SEQUENCE</scope>
</reference>
<evidence type="ECO:0000259" key="16">
    <source>
        <dbReference type="PROSITE" id="PS51999"/>
    </source>
</evidence>
<keyword evidence="6" id="KW-0808">Transferase</keyword>
<dbReference type="Pfam" id="PF06839">
    <property type="entry name" value="Zn_ribbon_GRF"/>
    <property type="match status" value="1"/>
</dbReference>
<feature type="domain" description="GRF-type" evidence="16">
    <location>
        <begin position="28"/>
        <end position="70"/>
    </location>
</feature>
<evidence type="ECO:0000256" key="5">
    <source>
        <dbReference type="ARBA" id="ARBA00022603"/>
    </source>
</evidence>
<keyword evidence="5" id="KW-0489">Methyltransferase</keyword>
<dbReference type="PROSITE" id="PS51999">
    <property type="entry name" value="ZF_GRF"/>
    <property type="match status" value="1"/>
</dbReference>
<evidence type="ECO:0000256" key="8">
    <source>
        <dbReference type="ARBA" id="ARBA00022723"/>
    </source>
</evidence>
<keyword evidence="11" id="KW-0539">Nucleus</keyword>
<dbReference type="InterPro" id="IPR002052">
    <property type="entry name" value="DNA_methylase_N6_adenine_CS"/>
</dbReference>
<sequence>MEADTESHMSDGFQVLLSDQRKEDSPHCPHGPTLLFVKTAKGKEDGRRFYACSACRDRKDCKFFQWADEKVTEAKLEAREEYNRSCQPPMSHDQYMIRFQEFIGLPLAKRKFCQDCQQLLLHNEWEGHSGHHIVGDISVSQLRRPSQLLHPLVNKKSNAQYLFTDRSCSFLLDTIISLGYRRVLCVGTPRLHEWIRHQACEGSKLKVKSLLLDIDFRYSQFYSKCDFCHYNMFNHHFFGGEAPKALCQSFLQEDDGEGIIMVTDPPFGGLVEPLAFSFKKMSEMWRTPSNTGGSIELATFWIFPYFFEPRILQSSAGFSMLDYQVDYDNHTVYKHGKTGRKQSPVRIFTNLSPEKIVLPASEGYRFCSLCQRYVSSENKHCETCNTCPSKDGRQWKHCSLCNKCVKPCK</sequence>
<comment type="caution">
    <text evidence="17">The sequence shown here is derived from an EMBL/GenBank/DDBJ whole genome shotgun (WGS) entry which is preliminary data.</text>
</comment>
<evidence type="ECO:0000256" key="15">
    <source>
        <dbReference type="PROSITE-ProRule" id="PRU01343"/>
    </source>
</evidence>
<keyword evidence="10" id="KW-0862">Zinc</keyword>
<protein>
    <recommendedName>
        <fullName evidence="14">rRNA N(6)-adenosine-methyltransferase ZCCHC4</fullName>
    </recommendedName>
    <alternativeName>
        <fullName evidence="12">Zinc finger CCHC domain-containing protein 4</fullName>
    </alternativeName>
</protein>